<evidence type="ECO:0000313" key="2">
    <source>
        <dbReference type="Proteomes" id="UP001600941"/>
    </source>
</evidence>
<keyword evidence="2" id="KW-1185">Reference proteome</keyword>
<gene>
    <name evidence="1" type="ORF">K340107D12_50380</name>
</gene>
<dbReference type="Proteomes" id="UP001600941">
    <property type="component" value="Unassembled WGS sequence"/>
</dbReference>
<reference evidence="1 2" key="1">
    <citation type="submission" date="2024-04" db="EMBL/GenBank/DDBJ databases">
        <title>Defined microbial consortia suppress multidrug-resistant proinflammatory Enterobacteriaceae via ecological control.</title>
        <authorList>
            <person name="Furuichi M."/>
            <person name="Kawaguchi T."/>
            <person name="Pust M."/>
            <person name="Yasuma K."/>
            <person name="Plichta D."/>
            <person name="Hasegawa N."/>
            <person name="Ohya T."/>
            <person name="Bhattarai S."/>
            <person name="Sasajima S."/>
            <person name="Aoto Y."/>
            <person name="Tuganbaev T."/>
            <person name="Yaginuma M."/>
            <person name="Ueda M."/>
            <person name="Okahashi N."/>
            <person name="Amafuji K."/>
            <person name="Kiridooshi Y."/>
            <person name="Sugita K."/>
            <person name="Strazar M."/>
            <person name="Skelly A."/>
            <person name="Suda W."/>
            <person name="Hattori M."/>
            <person name="Nakamoto N."/>
            <person name="Caballero S."/>
            <person name="Norman J."/>
            <person name="Olle B."/>
            <person name="Tanoue T."/>
            <person name="Arita M."/>
            <person name="Bucci V."/>
            <person name="Atarashi K."/>
            <person name="Xavier R."/>
            <person name="Honda K."/>
        </authorList>
    </citation>
    <scope>NUCLEOTIDE SEQUENCE [LARGE SCALE GENOMIC DNA]</scope>
    <source>
        <strain evidence="2">k34-0107-D12</strain>
    </source>
</reference>
<evidence type="ECO:0000313" key="1">
    <source>
        <dbReference type="EMBL" id="GAA6502222.1"/>
    </source>
</evidence>
<dbReference type="EMBL" id="BAABZQ010000001">
    <property type="protein sequence ID" value="GAA6502222.1"/>
    <property type="molecule type" value="Genomic_DNA"/>
</dbReference>
<organism evidence="1 2">
    <name type="scientific">Blautia parvula</name>
    <dbReference type="NCBI Taxonomy" id="2877527"/>
    <lineage>
        <taxon>Bacteria</taxon>
        <taxon>Bacillati</taxon>
        <taxon>Bacillota</taxon>
        <taxon>Clostridia</taxon>
        <taxon>Lachnospirales</taxon>
        <taxon>Lachnospiraceae</taxon>
        <taxon>Blautia</taxon>
    </lineage>
</organism>
<comment type="caution">
    <text evidence="1">The sequence shown here is derived from an EMBL/GenBank/DDBJ whole genome shotgun (WGS) entry which is preliminary data.</text>
</comment>
<protein>
    <submittedName>
        <fullName evidence="1">Uncharacterized protein</fullName>
    </submittedName>
</protein>
<proteinExistence type="predicted"/>
<accession>A0ABQ0C0S6</accession>
<sequence>MGEIVHGAVSFLYVLQYNFTTVLSDVKESCIMLKIRKIEEEKPWIPFIGKSRN</sequence>
<name>A0ABQ0C0S6_9FIRM</name>